<feature type="signal peptide" evidence="1">
    <location>
        <begin position="1"/>
        <end position="20"/>
    </location>
</feature>
<dbReference type="Proteomes" id="UP001496674">
    <property type="component" value="Chromosome"/>
</dbReference>
<dbReference type="EMBL" id="AP028055">
    <property type="protein sequence ID" value="BEG98688.1"/>
    <property type="molecule type" value="Genomic_DNA"/>
</dbReference>
<evidence type="ECO:0000256" key="1">
    <source>
        <dbReference type="SAM" id="SignalP"/>
    </source>
</evidence>
<dbReference type="RefSeq" id="WP_353333827.1">
    <property type="nucleotide sequence ID" value="NZ_AP028055.1"/>
</dbReference>
<gene>
    <name evidence="2" type="ORF">BSYN_09530</name>
</gene>
<keyword evidence="1" id="KW-0732">Signal</keyword>
<evidence type="ECO:0000313" key="2">
    <source>
        <dbReference type="EMBL" id="BEG98688.1"/>
    </source>
</evidence>
<accession>A0ABN6Z280</accession>
<feature type="chain" id="PRO_5047434720" evidence="1">
    <location>
        <begin position="21"/>
        <end position="129"/>
    </location>
</feature>
<sequence length="129" mass="14626">MKRFLILVLAALGLSTVSFADNSSTKVTTSFSNSFIHKMNNKTTFEGIADFLDMSYHQKDVMRYIFSEAQKVMTKESEKGASVKEAAEKAIYFNLGNARQVLSRGQYLKFVGLINLTVYNENNDQLLYE</sequence>
<reference evidence="2 3" key="1">
    <citation type="submission" date="2023-04" db="EMBL/GenBank/DDBJ databases">
        <title>Draft genome sequence of acteroides sedimenti strain YN3PY1.</title>
        <authorList>
            <person name="Yoshida N."/>
        </authorList>
    </citation>
    <scope>NUCLEOTIDE SEQUENCE [LARGE SCALE GENOMIC DNA]</scope>
    <source>
        <strain evidence="2 3">YN3PY1</strain>
    </source>
</reference>
<protein>
    <submittedName>
        <fullName evidence="2">Uncharacterized protein</fullName>
    </submittedName>
</protein>
<name>A0ABN6Z280_9BACE</name>
<evidence type="ECO:0000313" key="3">
    <source>
        <dbReference type="Proteomes" id="UP001496674"/>
    </source>
</evidence>
<organism evidence="2 3">
    <name type="scientific">Bacteroides sedimenti</name>
    <dbReference type="NCBI Taxonomy" id="2136147"/>
    <lineage>
        <taxon>Bacteria</taxon>
        <taxon>Pseudomonadati</taxon>
        <taxon>Bacteroidota</taxon>
        <taxon>Bacteroidia</taxon>
        <taxon>Bacteroidales</taxon>
        <taxon>Bacteroidaceae</taxon>
        <taxon>Bacteroides</taxon>
    </lineage>
</organism>
<keyword evidence="3" id="KW-1185">Reference proteome</keyword>
<proteinExistence type="predicted"/>